<accession>A0AAV0KQ40</accession>
<feature type="region of interest" description="Disordered" evidence="1">
    <location>
        <begin position="1"/>
        <end position="22"/>
    </location>
</feature>
<name>A0AAV0KQ40_9ROSI</name>
<evidence type="ECO:0000313" key="3">
    <source>
        <dbReference type="Proteomes" id="UP001154282"/>
    </source>
</evidence>
<dbReference type="EMBL" id="CAMGYJ010000005">
    <property type="protein sequence ID" value="CAI0423812.1"/>
    <property type="molecule type" value="Genomic_DNA"/>
</dbReference>
<evidence type="ECO:0000313" key="2">
    <source>
        <dbReference type="EMBL" id="CAI0423812.1"/>
    </source>
</evidence>
<keyword evidence="3" id="KW-1185">Reference proteome</keyword>
<dbReference type="Proteomes" id="UP001154282">
    <property type="component" value="Unassembled WGS sequence"/>
</dbReference>
<organism evidence="2 3">
    <name type="scientific">Linum tenue</name>
    <dbReference type="NCBI Taxonomy" id="586396"/>
    <lineage>
        <taxon>Eukaryota</taxon>
        <taxon>Viridiplantae</taxon>
        <taxon>Streptophyta</taxon>
        <taxon>Embryophyta</taxon>
        <taxon>Tracheophyta</taxon>
        <taxon>Spermatophyta</taxon>
        <taxon>Magnoliopsida</taxon>
        <taxon>eudicotyledons</taxon>
        <taxon>Gunneridae</taxon>
        <taxon>Pentapetalae</taxon>
        <taxon>rosids</taxon>
        <taxon>fabids</taxon>
        <taxon>Malpighiales</taxon>
        <taxon>Linaceae</taxon>
        <taxon>Linum</taxon>
    </lineage>
</organism>
<evidence type="ECO:0000256" key="1">
    <source>
        <dbReference type="SAM" id="MobiDB-lite"/>
    </source>
</evidence>
<comment type="caution">
    <text evidence="2">The sequence shown here is derived from an EMBL/GenBank/DDBJ whole genome shotgun (WGS) entry which is preliminary data.</text>
</comment>
<sequence>MCRASTNGCSPAPPAPTVGILSGSRRKRVRILGPRKVTRKVTLL</sequence>
<dbReference type="AlphaFoldDB" id="A0AAV0KQ40"/>
<protein>
    <submittedName>
        <fullName evidence="2">Uncharacterized protein</fullName>
    </submittedName>
</protein>
<gene>
    <name evidence="2" type="ORF">LITE_LOCUS19663</name>
</gene>
<reference evidence="2" key="1">
    <citation type="submission" date="2022-08" db="EMBL/GenBank/DDBJ databases">
        <authorList>
            <person name="Gutierrez-Valencia J."/>
        </authorList>
    </citation>
    <scope>NUCLEOTIDE SEQUENCE</scope>
</reference>
<proteinExistence type="predicted"/>